<gene>
    <name evidence="8" type="ORF">niasHT_017603</name>
</gene>
<keyword evidence="6" id="KW-0472">Membrane</keyword>
<dbReference type="InterPro" id="IPR001841">
    <property type="entry name" value="Znf_RING"/>
</dbReference>
<evidence type="ECO:0000259" key="7">
    <source>
        <dbReference type="PROSITE" id="PS50089"/>
    </source>
</evidence>
<dbReference type="SMART" id="SM00184">
    <property type="entry name" value="RING"/>
    <property type="match status" value="1"/>
</dbReference>
<keyword evidence="2 4" id="KW-0863">Zinc-finger</keyword>
<dbReference type="Pfam" id="PF13639">
    <property type="entry name" value="zf-RING_2"/>
    <property type="match status" value="1"/>
</dbReference>
<dbReference type="PANTHER" id="PTHR45931:SF3">
    <property type="entry name" value="RING ZINC FINGER-CONTAINING PROTEIN"/>
    <property type="match status" value="1"/>
</dbReference>
<dbReference type="Gene3D" id="3.30.40.10">
    <property type="entry name" value="Zinc/RING finger domain, C3HC4 (zinc finger)"/>
    <property type="match status" value="1"/>
</dbReference>
<feature type="domain" description="RING-type" evidence="7">
    <location>
        <begin position="155"/>
        <end position="198"/>
    </location>
</feature>
<keyword evidence="6" id="KW-0812">Transmembrane</keyword>
<dbReference type="Proteomes" id="UP001620626">
    <property type="component" value="Unassembled WGS sequence"/>
</dbReference>
<keyword evidence="9" id="KW-1185">Reference proteome</keyword>
<dbReference type="InterPro" id="IPR051834">
    <property type="entry name" value="RING_finger_E3_ligase"/>
</dbReference>
<dbReference type="AlphaFoldDB" id="A0ABD2L0K9"/>
<evidence type="ECO:0000256" key="5">
    <source>
        <dbReference type="SAM" id="MobiDB-lite"/>
    </source>
</evidence>
<comment type="caution">
    <text evidence="8">The sequence shown here is derived from an EMBL/GenBank/DDBJ whole genome shotgun (WGS) entry which is preliminary data.</text>
</comment>
<keyword evidence="6" id="KW-1133">Transmembrane helix</keyword>
<dbReference type="PANTHER" id="PTHR45931">
    <property type="entry name" value="SI:CH211-59O9.10"/>
    <property type="match status" value="1"/>
</dbReference>
<evidence type="ECO:0000256" key="6">
    <source>
        <dbReference type="SAM" id="Phobius"/>
    </source>
</evidence>
<name>A0ABD2L0K9_9BILA</name>
<evidence type="ECO:0000256" key="1">
    <source>
        <dbReference type="ARBA" id="ARBA00022723"/>
    </source>
</evidence>
<evidence type="ECO:0000256" key="3">
    <source>
        <dbReference type="ARBA" id="ARBA00022833"/>
    </source>
</evidence>
<feature type="transmembrane region" description="Helical" evidence="6">
    <location>
        <begin position="63"/>
        <end position="80"/>
    </location>
</feature>
<dbReference type="GO" id="GO:0008270">
    <property type="term" value="F:zinc ion binding"/>
    <property type="evidence" value="ECO:0007669"/>
    <property type="project" value="UniProtKB-KW"/>
</dbReference>
<evidence type="ECO:0000256" key="4">
    <source>
        <dbReference type="PROSITE-ProRule" id="PRU00175"/>
    </source>
</evidence>
<feature type="compositionally biased region" description="Basic and acidic residues" evidence="5">
    <location>
        <begin position="13"/>
        <end position="24"/>
    </location>
</feature>
<dbReference type="CDD" id="cd16454">
    <property type="entry name" value="RING-H2_PA-TM-RING"/>
    <property type="match status" value="1"/>
</dbReference>
<organism evidence="8 9">
    <name type="scientific">Heterodera trifolii</name>
    <dbReference type="NCBI Taxonomy" id="157864"/>
    <lineage>
        <taxon>Eukaryota</taxon>
        <taxon>Metazoa</taxon>
        <taxon>Ecdysozoa</taxon>
        <taxon>Nematoda</taxon>
        <taxon>Chromadorea</taxon>
        <taxon>Rhabditida</taxon>
        <taxon>Tylenchina</taxon>
        <taxon>Tylenchomorpha</taxon>
        <taxon>Tylenchoidea</taxon>
        <taxon>Heteroderidae</taxon>
        <taxon>Heteroderinae</taxon>
        <taxon>Heterodera</taxon>
    </lineage>
</organism>
<keyword evidence="3" id="KW-0862">Zinc</keyword>
<dbReference type="SUPFAM" id="SSF57850">
    <property type="entry name" value="RING/U-box"/>
    <property type="match status" value="1"/>
</dbReference>
<dbReference type="EMBL" id="JBICBT010000587">
    <property type="protein sequence ID" value="KAL3108688.1"/>
    <property type="molecule type" value="Genomic_DNA"/>
</dbReference>
<reference evidence="8 9" key="1">
    <citation type="submission" date="2024-10" db="EMBL/GenBank/DDBJ databases">
        <authorList>
            <person name="Kim D."/>
        </authorList>
    </citation>
    <scope>NUCLEOTIDE SEQUENCE [LARGE SCALE GENOMIC DNA]</scope>
    <source>
        <strain evidence="8">BH-2024</strain>
    </source>
</reference>
<keyword evidence="1" id="KW-0479">Metal-binding</keyword>
<evidence type="ECO:0000313" key="9">
    <source>
        <dbReference type="Proteomes" id="UP001620626"/>
    </source>
</evidence>
<evidence type="ECO:0000313" key="8">
    <source>
        <dbReference type="EMBL" id="KAL3108688.1"/>
    </source>
</evidence>
<proteinExistence type="predicted"/>
<dbReference type="PROSITE" id="PS50089">
    <property type="entry name" value="ZF_RING_2"/>
    <property type="match status" value="1"/>
</dbReference>
<evidence type="ECO:0000256" key="2">
    <source>
        <dbReference type="ARBA" id="ARBA00022771"/>
    </source>
</evidence>
<sequence length="240" mass="27799">MEEKSWKNKQKKDKKDEKSNNSKEKQKLRLMYTAVDNLIITANIENEPDKENKMIRRKKRFDELDFCTDLVLFLMLTYIIQEINTWLLNRGYIPNRMYNYLILPDAWVENALINFHQKIVSKAVKKVINTIPVHTFEGFEGDGSGNRPNNGFTGCPICLAAYKTGEKVRTLPCNKKHQFHSECVDPWIEKQNNCPSCRAKVFNVNLINLKAELNNTGQQNQIPTATENARNLDNATSENM</sequence>
<accession>A0ABD2L0K9</accession>
<feature type="region of interest" description="Disordered" evidence="5">
    <location>
        <begin position="1"/>
        <end position="24"/>
    </location>
</feature>
<dbReference type="InterPro" id="IPR013083">
    <property type="entry name" value="Znf_RING/FYVE/PHD"/>
</dbReference>
<protein>
    <recommendedName>
        <fullName evidence="7">RING-type domain-containing protein</fullName>
    </recommendedName>
</protein>